<dbReference type="EMBL" id="PGCJ01000081">
    <property type="protein sequence ID" value="PLW52193.1"/>
    <property type="molecule type" value="Genomic_DNA"/>
</dbReference>
<evidence type="ECO:0000313" key="3">
    <source>
        <dbReference type="Proteomes" id="UP000235388"/>
    </source>
</evidence>
<reference evidence="2 3" key="1">
    <citation type="submission" date="2017-11" db="EMBL/GenBank/DDBJ databases">
        <title>De novo assembly and phasing of dikaryotic genomes from two isolates of Puccinia coronata f. sp. avenae, the causal agent of oat crown rust.</title>
        <authorList>
            <person name="Miller M.E."/>
            <person name="Zhang Y."/>
            <person name="Omidvar V."/>
            <person name="Sperschneider J."/>
            <person name="Schwessinger B."/>
            <person name="Raley C."/>
            <person name="Palmer J.M."/>
            <person name="Garnica D."/>
            <person name="Upadhyaya N."/>
            <person name="Rathjen J."/>
            <person name="Taylor J.M."/>
            <person name="Park R.F."/>
            <person name="Dodds P.N."/>
            <person name="Hirsch C.D."/>
            <person name="Kianian S.F."/>
            <person name="Figueroa M."/>
        </authorList>
    </citation>
    <scope>NUCLEOTIDE SEQUENCE [LARGE SCALE GENOMIC DNA]</scope>
    <source>
        <strain evidence="2">12NC29</strain>
    </source>
</reference>
<gene>
    <name evidence="2" type="ORF">PCANC_10294</name>
</gene>
<comment type="caution">
    <text evidence="2">The sequence shown here is derived from an EMBL/GenBank/DDBJ whole genome shotgun (WGS) entry which is preliminary data.</text>
</comment>
<sequence length="55" mass="6129">MDMGKGLSESLLVHNREGDSDMSDLVDESQAKRLKTDNHQRVDEVKGEHSSSEPC</sequence>
<name>A0A2N5VQB0_9BASI</name>
<protein>
    <submittedName>
        <fullName evidence="2">Uncharacterized protein</fullName>
    </submittedName>
</protein>
<accession>A0A2N5VQB0</accession>
<evidence type="ECO:0000256" key="1">
    <source>
        <dbReference type="SAM" id="MobiDB-lite"/>
    </source>
</evidence>
<proteinExistence type="predicted"/>
<dbReference type="AlphaFoldDB" id="A0A2N5VQB0"/>
<feature type="compositionally biased region" description="Basic and acidic residues" evidence="1">
    <location>
        <begin position="29"/>
        <end position="55"/>
    </location>
</feature>
<keyword evidence="3" id="KW-1185">Reference proteome</keyword>
<evidence type="ECO:0000313" key="2">
    <source>
        <dbReference type="EMBL" id="PLW52193.1"/>
    </source>
</evidence>
<organism evidence="2 3">
    <name type="scientific">Puccinia coronata f. sp. avenae</name>
    <dbReference type="NCBI Taxonomy" id="200324"/>
    <lineage>
        <taxon>Eukaryota</taxon>
        <taxon>Fungi</taxon>
        <taxon>Dikarya</taxon>
        <taxon>Basidiomycota</taxon>
        <taxon>Pucciniomycotina</taxon>
        <taxon>Pucciniomycetes</taxon>
        <taxon>Pucciniales</taxon>
        <taxon>Pucciniaceae</taxon>
        <taxon>Puccinia</taxon>
    </lineage>
</organism>
<dbReference type="Proteomes" id="UP000235388">
    <property type="component" value="Unassembled WGS sequence"/>
</dbReference>
<feature type="region of interest" description="Disordered" evidence="1">
    <location>
        <begin position="1"/>
        <end position="55"/>
    </location>
</feature>